<comment type="caution">
    <text evidence="1">The sequence shown here is derived from an EMBL/GenBank/DDBJ whole genome shotgun (WGS) entry which is preliminary data.</text>
</comment>
<proteinExistence type="predicted"/>
<organism evidence="1 2">
    <name type="scientific">Mycena rosella</name>
    <name type="common">Pink bonnet</name>
    <name type="synonym">Agaricus rosellus</name>
    <dbReference type="NCBI Taxonomy" id="1033263"/>
    <lineage>
        <taxon>Eukaryota</taxon>
        <taxon>Fungi</taxon>
        <taxon>Dikarya</taxon>
        <taxon>Basidiomycota</taxon>
        <taxon>Agaricomycotina</taxon>
        <taxon>Agaricomycetes</taxon>
        <taxon>Agaricomycetidae</taxon>
        <taxon>Agaricales</taxon>
        <taxon>Marasmiineae</taxon>
        <taxon>Mycenaceae</taxon>
        <taxon>Mycena</taxon>
    </lineage>
</organism>
<dbReference type="Proteomes" id="UP001221757">
    <property type="component" value="Unassembled WGS sequence"/>
</dbReference>
<keyword evidence="2" id="KW-1185">Reference proteome</keyword>
<protein>
    <submittedName>
        <fullName evidence="1">Uncharacterized protein</fullName>
    </submittedName>
</protein>
<evidence type="ECO:0000313" key="2">
    <source>
        <dbReference type="Proteomes" id="UP001221757"/>
    </source>
</evidence>
<dbReference type="AlphaFoldDB" id="A0AAD7H2N8"/>
<dbReference type="EMBL" id="JARKIE010000001">
    <property type="protein sequence ID" value="KAJ7710548.1"/>
    <property type="molecule type" value="Genomic_DNA"/>
</dbReference>
<gene>
    <name evidence="1" type="ORF">B0H17DRAFT_1123684</name>
</gene>
<reference evidence="1" key="1">
    <citation type="submission" date="2023-03" db="EMBL/GenBank/DDBJ databases">
        <title>Massive genome expansion in bonnet fungi (Mycena s.s.) driven by repeated elements and novel gene families across ecological guilds.</title>
        <authorList>
            <consortium name="Lawrence Berkeley National Laboratory"/>
            <person name="Harder C.B."/>
            <person name="Miyauchi S."/>
            <person name="Viragh M."/>
            <person name="Kuo A."/>
            <person name="Thoen E."/>
            <person name="Andreopoulos B."/>
            <person name="Lu D."/>
            <person name="Skrede I."/>
            <person name="Drula E."/>
            <person name="Henrissat B."/>
            <person name="Morin E."/>
            <person name="Kohler A."/>
            <person name="Barry K."/>
            <person name="LaButti K."/>
            <person name="Morin E."/>
            <person name="Salamov A."/>
            <person name="Lipzen A."/>
            <person name="Mereny Z."/>
            <person name="Hegedus B."/>
            <person name="Baldrian P."/>
            <person name="Stursova M."/>
            <person name="Weitz H."/>
            <person name="Taylor A."/>
            <person name="Grigoriev I.V."/>
            <person name="Nagy L.G."/>
            <person name="Martin F."/>
            <person name="Kauserud H."/>
        </authorList>
    </citation>
    <scope>NUCLEOTIDE SEQUENCE</scope>
    <source>
        <strain evidence="1">CBHHK067</strain>
    </source>
</reference>
<sequence>MLDDSKLVKYFPVLPTALKKRIKSLPSSLPLGDTDRYLLGTWRWMPKKGRPFRQITSGSASSKVQDGIKGTVNVEMLACRIHGLNSLLDSILPSQLYAIHFPILSRIVREILCIPGVSIAVE</sequence>
<evidence type="ECO:0000313" key="1">
    <source>
        <dbReference type="EMBL" id="KAJ7710548.1"/>
    </source>
</evidence>
<accession>A0AAD7H2N8</accession>
<name>A0AAD7H2N8_MYCRO</name>